<feature type="transmembrane region" description="Helical" evidence="1">
    <location>
        <begin position="32"/>
        <end position="50"/>
    </location>
</feature>
<dbReference type="RefSeq" id="WP_251949017.1">
    <property type="nucleotide sequence ID" value="NZ_CP080572.1"/>
</dbReference>
<feature type="transmembrane region" description="Helical" evidence="1">
    <location>
        <begin position="7"/>
        <end position="26"/>
    </location>
</feature>
<reference evidence="2 3" key="1">
    <citation type="submission" date="2021-08" db="EMBL/GenBank/DDBJ databases">
        <title>Thermococcus onnuriiensis IOH2.</title>
        <authorList>
            <person name="Park Y.-J."/>
        </authorList>
    </citation>
    <scope>NUCLEOTIDE SEQUENCE [LARGE SCALE GENOMIC DNA]</scope>
    <source>
        <strain evidence="2 3">IOH2</strain>
    </source>
</reference>
<dbReference type="Proteomes" id="UP001056425">
    <property type="component" value="Chromosome"/>
</dbReference>
<protein>
    <submittedName>
        <fullName evidence="2">Uncharacterized protein</fullName>
    </submittedName>
</protein>
<dbReference type="EMBL" id="CP080572">
    <property type="protein sequence ID" value="USG99758.1"/>
    <property type="molecule type" value="Genomic_DNA"/>
</dbReference>
<dbReference type="KEGG" id="thei:K1720_09745"/>
<evidence type="ECO:0000256" key="1">
    <source>
        <dbReference type="SAM" id="Phobius"/>
    </source>
</evidence>
<evidence type="ECO:0000313" key="3">
    <source>
        <dbReference type="Proteomes" id="UP001056425"/>
    </source>
</evidence>
<feature type="transmembrane region" description="Helical" evidence="1">
    <location>
        <begin position="55"/>
        <end position="76"/>
    </location>
</feature>
<keyword evidence="1" id="KW-0812">Transmembrane</keyword>
<proteinExistence type="predicted"/>
<evidence type="ECO:0000313" key="2">
    <source>
        <dbReference type="EMBL" id="USG99758.1"/>
    </source>
</evidence>
<organism evidence="2 3">
    <name type="scientific">Thermococcus argininiproducens</name>
    <dbReference type="NCBI Taxonomy" id="2866384"/>
    <lineage>
        <taxon>Archaea</taxon>
        <taxon>Methanobacteriati</taxon>
        <taxon>Methanobacteriota</taxon>
        <taxon>Thermococci</taxon>
        <taxon>Thermococcales</taxon>
        <taxon>Thermococcaceae</taxon>
        <taxon>Thermococcus</taxon>
    </lineage>
</organism>
<keyword evidence="3" id="KW-1185">Reference proteome</keyword>
<sequence>MRIKSIVSLFFFLMGAYFVGMALLSVEEKSVAIGFMAIALVHFLVLFGVLGSVEIVIQVGTYITLLDLIFGIIWILVSFEPASVSLTFLAAIVLVLITSEEFKNEIEFG</sequence>
<keyword evidence="1" id="KW-0472">Membrane</keyword>
<dbReference type="GeneID" id="72778632"/>
<feature type="transmembrane region" description="Helical" evidence="1">
    <location>
        <begin position="82"/>
        <end position="99"/>
    </location>
</feature>
<dbReference type="AlphaFoldDB" id="A0A9E7M9S4"/>
<accession>A0A9E7M9S4</accession>
<keyword evidence="1" id="KW-1133">Transmembrane helix</keyword>
<gene>
    <name evidence="2" type="ORF">K1720_09745</name>
</gene>
<name>A0A9E7M9S4_9EURY</name>